<dbReference type="SUPFAM" id="SSF55347">
    <property type="entry name" value="Glyceraldehyde-3-phosphate dehydrogenase-like, C-terminal domain"/>
    <property type="match status" value="1"/>
</dbReference>
<evidence type="ECO:0000313" key="5">
    <source>
        <dbReference type="Proteomes" id="UP001597362"/>
    </source>
</evidence>
<feature type="domain" description="Gfo/Idh/MocA-like oxidoreductase C-terminal" evidence="3">
    <location>
        <begin position="152"/>
        <end position="361"/>
    </location>
</feature>
<evidence type="ECO:0000259" key="3">
    <source>
        <dbReference type="Pfam" id="PF02894"/>
    </source>
</evidence>
<dbReference type="Proteomes" id="UP001597362">
    <property type="component" value="Unassembled WGS sequence"/>
</dbReference>
<dbReference type="PANTHER" id="PTHR43377">
    <property type="entry name" value="BILIVERDIN REDUCTASE A"/>
    <property type="match status" value="1"/>
</dbReference>
<feature type="domain" description="Gfo/Idh/MocA-like oxidoreductase N-terminal" evidence="2">
    <location>
        <begin position="18"/>
        <end position="138"/>
    </location>
</feature>
<reference evidence="5" key="1">
    <citation type="journal article" date="2019" name="Int. J. Syst. Evol. Microbiol.">
        <title>The Global Catalogue of Microorganisms (GCM) 10K type strain sequencing project: providing services to taxonomists for standard genome sequencing and annotation.</title>
        <authorList>
            <consortium name="The Broad Institute Genomics Platform"/>
            <consortium name="The Broad Institute Genome Sequencing Center for Infectious Disease"/>
            <person name="Wu L."/>
            <person name="Ma J."/>
        </authorList>
    </citation>
    <scope>NUCLEOTIDE SEQUENCE [LARGE SCALE GENOMIC DNA]</scope>
    <source>
        <strain evidence="5">GH52</strain>
    </source>
</reference>
<proteinExistence type="inferred from homology"/>
<accession>A0ABW4YQU9</accession>
<dbReference type="InterPro" id="IPR051450">
    <property type="entry name" value="Gfo/Idh/MocA_Oxidoreductases"/>
</dbReference>
<evidence type="ECO:0000256" key="1">
    <source>
        <dbReference type="ARBA" id="ARBA00010928"/>
    </source>
</evidence>
<sequence length="445" mass="49696">MNNQTSIYADCNGEKPVTVIIVGAGHRSLIYSSYAEKHPEQMKIVGVVDPDGERRALTKERFDLQEENCFSDIEELICQPKIADAVINGTMDHLHVATSIPLLRAGYDIMLEKPIGISRDEVFELYEEAERLGRKIMICHVLRYAPFYESIRKAVADGVIGDIISLTTAENVTYHHMAMAYVRGKWGRKDTGGSSMLMAKSCHDLDVIAWMKGDVPPVKVSSFGNLLHFRPEKAPDGAGTRCLVDCPIEQSCSYSARKHYIEQRLWEGYVTYNTHLGVKLSDEEMAESLKTDSPYGRCVWKSDNDVVDHQTVIVEFEDGSTGTHVMTGGTSKRGRSIHIIGTKGEIQGEMEQGSYFIRHPDARKGHLYSEQQIDVGVKKDMHGGGDLLLVADFIKFLKGVSPSISSTSLEKSLHGHLIGFAADESRLEQKVVEIRQLHKRELNNV</sequence>
<name>A0ABW4YQU9_9BACL</name>
<comment type="similarity">
    <text evidence="1">Belongs to the Gfo/Idh/MocA family.</text>
</comment>
<dbReference type="EMBL" id="JBHUHO010000049">
    <property type="protein sequence ID" value="MFD2118111.1"/>
    <property type="molecule type" value="Genomic_DNA"/>
</dbReference>
<comment type="caution">
    <text evidence="4">The sequence shown here is derived from an EMBL/GenBank/DDBJ whole genome shotgun (WGS) entry which is preliminary data.</text>
</comment>
<protein>
    <submittedName>
        <fullName evidence="4">Gfo/Idh/MocA family protein</fullName>
    </submittedName>
</protein>
<evidence type="ECO:0000313" key="4">
    <source>
        <dbReference type="EMBL" id="MFD2118111.1"/>
    </source>
</evidence>
<dbReference type="Pfam" id="PF02894">
    <property type="entry name" value="GFO_IDH_MocA_C"/>
    <property type="match status" value="1"/>
</dbReference>
<dbReference type="PANTHER" id="PTHR43377:SF2">
    <property type="entry name" value="BINDING ROSSMANN FOLD OXIDOREDUCTASE, PUTATIVE (AFU_ORTHOLOGUE AFUA_4G00560)-RELATED"/>
    <property type="match status" value="1"/>
</dbReference>
<dbReference type="RefSeq" id="WP_377775699.1">
    <property type="nucleotide sequence ID" value="NZ_JBHUHO010000049.1"/>
</dbReference>
<organism evidence="4 5">
    <name type="scientific">Paenibacillus yanchengensis</name>
    <dbReference type="NCBI Taxonomy" id="2035833"/>
    <lineage>
        <taxon>Bacteria</taxon>
        <taxon>Bacillati</taxon>
        <taxon>Bacillota</taxon>
        <taxon>Bacilli</taxon>
        <taxon>Bacillales</taxon>
        <taxon>Paenibacillaceae</taxon>
        <taxon>Paenibacillus</taxon>
    </lineage>
</organism>
<dbReference type="InterPro" id="IPR000683">
    <property type="entry name" value="Gfo/Idh/MocA-like_OxRdtase_N"/>
</dbReference>
<dbReference type="Gene3D" id="3.40.50.720">
    <property type="entry name" value="NAD(P)-binding Rossmann-like Domain"/>
    <property type="match status" value="1"/>
</dbReference>
<dbReference type="Gene3D" id="3.30.360.10">
    <property type="entry name" value="Dihydrodipicolinate Reductase, domain 2"/>
    <property type="match status" value="1"/>
</dbReference>
<dbReference type="InterPro" id="IPR036291">
    <property type="entry name" value="NAD(P)-bd_dom_sf"/>
</dbReference>
<dbReference type="SUPFAM" id="SSF51735">
    <property type="entry name" value="NAD(P)-binding Rossmann-fold domains"/>
    <property type="match status" value="1"/>
</dbReference>
<dbReference type="Pfam" id="PF01408">
    <property type="entry name" value="GFO_IDH_MocA"/>
    <property type="match status" value="1"/>
</dbReference>
<keyword evidence="5" id="KW-1185">Reference proteome</keyword>
<dbReference type="InterPro" id="IPR004104">
    <property type="entry name" value="Gfo/Idh/MocA-like_OxRdtase_C"/>
</dbReference>
<gene>
    <name evidence="4" type="ORF">ACFSJH_20630</name>
</gene>
<evidence type="ECO:0000259" key="2">
    <source>
        <dbReference type="Pfam" id="PF01408"/>
    </source>
</evidence>